<dbReference type="SUPFAM" id="SSF54452">
    <property type="entry name" value="MHC antigen-recognition domain"/>
    <property type="match status" value="1"/>
</dbReference>
<reference evidence="5" key="1">
    <citation type="journal article" date="2013" name="Science">
        <title>Comparative analysis of bat genomes provides insight into the evolution of flight and immunity.</title>
        <authorList>
            <person name="Zhang G."/>
            <person name="Cowled C."/>
            <person name="Shi Z."/>
            <person name="Huang Z."/>
            <person name="Bishop-Lilly K.A."/>
            <person name="Fang X."/>
            <person name="Wynne J.W."/>
            <person name="Xiong Z."/>
            <person name="Baker M.L."/>
            <person name="Zhao W."/>
            <person name="Tachedjian M."/>
            <person name="Zhu Y."/>
            <person name="Zhou P."/>
            <person name="Jiang X."/>
            <person name="Ng J."/>
            <person name="Yang L."/>
            <person name="Wu L."/>
            <person name="Xiao J."/>
            <person name="Feng Y."/>
            <person name="Chen Y."/>
            <person name="Sun X."/>
            <person name="Zhang Y."/>
            <person name="Marsh G.A."/>
            <person name="Crameri G."/>
            <person name="Broder C.C."/>
            <person name="Frey K.G."/>
            <person name="Wang L.F."/>
            <person name="Wang J."/>
        </authorList>
    </citation>
    <scope>NUCLEOTIDE SEQUENCE [LARGE SCALE GENOMIC DNA]</scope>
</reference>
<organism evidence="4 5">
    <name type="scientific">Pteropus alecto</name>
    <name type="common">Black flying fox</name>
    <dbReference type="NCBI Taxonomy" id="9402"/>
    <lineage>
        <taxon>Eukaryota</taxon>
        <taxon>Metazoa</taxon>
        <taxon>Chordata</taxon>
        <taxon>Craniata</taxon>
        <taxon>Vertebrata</taxon>
        <taxon>Euteleostomi</taxon>
        <taxon>Mammalia</taxon>
        <taxon>Eutheria</taxon>
        <taxon>Laurasiatheria</taxon>
        <taxon>Chiroptera</taxon>
        <taxon>Yinpterochiroptera</taxon>
        <taxon>Pteropodoidea</taxon>
        <taxon>Pteropodidae</taxon>
        <taxon>Pteropodinae</taxon>
        <taxon>Pteropus</taxon>
    </lineage>
</organism>
<feature type="region of interest" description="Disordered" evidence="2">
    <location>
        <begin position="52"/>
        <end position="105"/>
    </location>
</feature>
<evidence type="ECO:0000256" key="1">
    <source>
        <dbReference type="ARBA" id="ARBA00023180"/>
    </source>
</evidence>
<dbReference type="InterPro" id="IPR000353">
    <property type="entry name" value="MHC_II_b_N"/>
</dbReference>
<evidence type="ECO:0000259" key="3">
    <source>
        <dbReference type="SMART" id="SM00921"/>
    </source>
</evidence>
<dbReference type="Proteomes" id="UP000010552">
    <property type="component" value="Unassembled WGS sequence"/>
</dbReference>
<name>L5L081_PTEAL</name>
<evidence type="ECO:0000313" key="4">
    <source>
        <dbReference type="EMBL" id="ELK16681.1"/>
    </source>
</evidence>
<keyword evidence="1" id="KW-0325">Glycoprotein</keyword>
<evidence type="ECO:0000256" key="2">
    <source>
        <dbReference type="SAM" id="MobiDB-lite"/>
    </source>
</evidence>
<proteinExistence type="predicted"/>
<dbReference type="InParanoid" id="L5L081"/>
<dbReference type="GO" id="GO:0019882">
    <property type="term" value="P:antigen processing and presentation"/>
    <property type="evidence" value="ECO:0007669"/>
    <property type="project" value="InterPro"/>
</dbReference>
<dbReference type="InterPro" id="IPR014745">
    <property type="entry name" value="MHC_II_a/b_N"/>
</dbReference>
<dbReference type="EMBL" id="KB030438">
    <property type="protein sequence ID" value="ELK16681.1"/>
    <property type="molecule type" value="Genomic_DNA"/>
</dbReference>
<protein>
    <submittedName>
        <fullName evidence="4">HLA class II histocompatibility antigen, DRB1-1 beta chain</fullName>
    </submittedName>
</protein>
<dbReference type="GO" id="GO:0042613">
    <property type="term" value="C:MHC class II protein complex"/>
    <property type="evidence" value="ECO:0007669"/>
    <property type="project" value="InterPro"/>
</dbReference>
<sequence length="105" mass="12193">MEQVQLVTRCIYNREELVRFDNDVGEYRAVTELRRPEAEYWNSQEDILEQTRADAGRRRPRRTGCADTTTRWTPPLPGNATSGVHSPMEEMDKQTNSFSMVTEVL</sequence>
<keyword evidence="5" id="KW-1185">Reference proteome</keyword>
<evidence type="ECO:0000313" key="5">
    <source>
        <dbReference type="Proteomes" id="UP000010552"/>
    </source>
</evidence>
<gene>
    <name evidence="4" type="ORF">PAL_GLEAN10015914</name>
</gene>
<dbReference type="Pfam" id="PF00969">
    <property type="entry name" value="MHC_II_beta"/>
    <property type="match status" value="1"/>
</dbReference>
<dbReference type="GO" id="GO:0006955">
    <property type="term" value="P:immune response"/>
    <property type="evidence" value="ECO:0007669"/>
    <property type="project" value="InterPro"/>
</dbReference>
<dbReference type="Gene3D" id="3.10.320.10">
    <property type="entry name" value="Class II Histocompatibility Antigen, M Beta Chain, Chain B, domain 1"/>
    <property type="match status" value="1"/>
</dbReference>
<dbReference type="AlphaFoldDB" id="L5L081"/>
<accession>L5L081</accession>
<dbReference type="InterPro" id="IPR011162">
    <property type="entry name" value="MHC_I/II-like_Ag-recog"/>
</dbReference>
<dbReference type="SMART" id="SM00921">
    <property type="entry name" value="MHC_II_beta"/>
    <property type="match status" value="1"/>
</dbReference>
<feature type="domain" description="MHC class II beta chain N-terminal" evidence="3">
    <location>
        <begin position="2"/>
        <end position="67"/>
    </location>
</feature>
<feature type="compositionally biased region" description="Polar residues" evidence="2">
    <location>
        <begin position="94"/>
        <end position="105"/>
    </location>
</feature>
<dbReference type="STRING" id="9402.L5L081"/>